<organism evidence="2 3">
    <name type="scientific">Mycolicibacterium frederiksbergense</name>
    <dbReference type="NCBI Taxonomy" id="117567"/>
    <lineage>
        <taxon>Bacteria</taxon>
        <taxon>Bacillati</taxon>
        <taxon>Actinomycetota</taxon>
        <taxon>Actinomycetes</taxon>
        <taxon>Mycobacteriales</taxon>
        <taxon>Mycobacteriaceae</taxon>
        <taxon>Mycolicibacterium</taxon>
    </lineage>
</organism>
<reference evidence="2 3" key="1">
    <citation type="submission" date="2019-04" db="EMBL/GenBank/DDBJ databases">
        <title>Draft, Whole-Genome Sequence of the Anthracene-degrading Mycobacterium frederiksbergense LB501T, Isolated from a Polycyclic Aromatic Hydrocarbon (PAH)-Contaminated Soil.</title>
        <authorList>
            <person name="Augelletti F."/>
        </authorList>
    </citation>
    <scope>NUCLEOTIDE SEQUENCE [LARGE SCALE GENOMIC DNA]</scope>
    <source>
        <strain evidence="2 3">LB 501T</strain>
    </source>
</reference>
<dbReference type="KEGG" id="mfre:EXE63_15540"/>
<dbReference type="RefSeq" id="WP_168142656.1">
    <property type="nucleotide sequence ID" value="NZ_CP038799.1"/>
</dbReference>
<dbReference type="InterPro" id="IPR050312">
    <property type="entry name" value="IolE/XylAMocC-like"/>
</dbReference>
<feature type="domain" description="Xylose isomerase-like TIM barrel" evidence="1">
    <location>
        <begin position="48"/>
        <end position="246"/>
    </location>
</feature>
<evidence type="ECO:0000259" key="1">
    <source>
        <dbReference type="Pfam" id="PF01261"/>
    </source>
</evidence>
<name>A0A6H0S450_9MYCO</name>
<keyword evidence="2" id="KW-0413">Isomerase</keyword>
<dbReference type="AlphaFoldDB" id="A0A6H0S450"/>
<evidence type="ECO:0000313" key="2">
    <source>
        <dbReference type="EMBL" id="QIV82128.1"/>
    </source>
</evidence>
<gene>
    <name evidence="2" type="ORF">EXE63_15540</name>
</gene>
<dbReference type="SUPFAM" id="SSF51658">
    <property type="entry name" value="Xylose isomerase-like"/>
    <property type="match status" value="1"/>
</dbReference>
<dbReference type="GO" id="GO:0016853">
    <property type="term" value="F:isomerase activity"/>
    <property type="evidence" value="ECO:0007669"/>
    <property type="project" value="UniProtKB-KW"/>
</dbReference>
<dbReference type="InterPro" id="IPR036237">
    <property type="entry name" value="Xyl_isomerase-like_sf"/>
</dbReference>
<dbReference type="PANTHER" id="PTHR12110">
    <property type="entry name" value="HYDROXYPYRUVATE ISOMERASE"/>
    <property type="match status" value="1"/>
</dbReference>
<dbReference type="InterPro" id="IPR013022">
    <property type="entry name" value="Xyl_isomerase-like_TIM-brl"/>
</dbReference>
<keyword evidence="3" id="KW-1185">Reference proteome</keyword>
<dbReference type="EMBL" id="CP038799">
    <property type="protein sequence ID" value="QIV82128.1"/>
    <property type="molecule type" value="Genomic_DNA"/>
</dbReference>
<dbReference type="Gene3D" id="3.20.20.150">
    <property type="entry name" value="Divalent-metal-dependent TIM barrel enzymes"/>
    <property type="match status" value="1"/>
</dbReference>
<dbReference type="Pfam" id="PF01261">
    <property type="entry name" value="AP_endonuc_2"/>
    <property type="match status" value="1"/>
</dbReference>
<protein>
    <submittedName>
        <fullName evidence="2">Sugar phosphate isomerase/epimerase</fullName>
    </submittedName>
</protein>
<dbReference type="Proteomes" id="UP000501849">
    <property type="component" value="Chromosome"/>
</dbReference>
<sequence length="265" mass="27765">MHPRVSLHQVAFLHESTTAFLQHCVDIGVQHATLVSPILMQGGAVAEAAGAGVSIASINHPFAVQPDLEQDGERATQALNDVIDIAAVLGQPDIYLLTGARGALSWELAATRFGELIAPCRARADTEGVRLLVENASTFNADIHIAHTLADTITLASGAGIGVCVDVHACWAEAGLSELIHRAMPLTGLIQVSDYVLGDRCAPCRAVPGDGAIPLQRIIGDALHAGYRGVFDIELVGPRIDKEGARAATARAARRVSDILTELGA</sequence>
<dbReference type="PANTHER" id="PTHR12110:SF41">
    <property type="entry name" value="INOSOSE DEHYDRATASE"/>
    <property type="match status" value="1"/>
</dbReference>
<evidence type="ECO:0000313" key="3">
    <source>
        <dbReference type="Proteomes" id="UP000501849"/>
    </source>
</evidence>
<accession>A0A6H0S450</accession>
<proteinExistence type="predicted"/>